<organism evidence="2">
    <name type="scientific">Timema bartmani</name>
    <dbReference type="NCBI Taxonomy" id="61472"/>
    <lineage>
        <taxon>Eukaryota</taxon>
        <taxon>Metazoa</taxon>
        <taxon>Ecdysozoa</taxon>
        <taxon>Arthropoda</taxon>
        <taxon>Hexapoda</taxon>
        <taxon>Insecta</taxon>
        <taxon>Pterygota</taxon>
        <taxon>Neoptera</taxon>
        <taxon>Polyneoptera</taxon>
        <taxon>Phasmatodea</taxon>
        <taxon>Timematodea</taxon>
        <taxon>Timematoidea</taxon>
        <taxon>Timematidae</taxon>
        <taxon>Timema</taxon>
    </lineage>
</organism>
<accession>A0A7R9ERW5</accession>
<protein>
    <submittedName>
        <fullName evidence="2">Uncharacterized protein</fullName>
    </submittedName>
</protein>
<name>A0A7R9ERW5_9NEOP</name>
<dbReference type="EMBL" id="OD564922">
    <property type="protein sequence ID" value="CAD7440257.1"/>
    <property type="molecule type" value="Genomic_DNA"/>
</dbReference>
<proteinExistence type="predicted"/>
<sequence length="124" mass="13683">MATTNYAVIYLSPLVYPFDVFGEVVTRGTRTGGAFRHNHLQTELAPVFQGQQGQRILAVATRYKELGGLNLEEVNPHLRGGRVENHLGKTTPSSPDRDSNLDLPVLGGRAQHDKRVSQLRHRGG</sequence>
<gene>
    <name evidence="2" type="ORF">TBIB3V08_LOCUS2780</name>
</gene>
<dbReference type="AlphaFoldDB" id="A0A7R9ERW5"/>
<evidence type="ECO:0000256" key="1">
    <source>
        <dbReference type="SAM" id="MobiDB-lite"/>
    </source>
</evidence>
<evidence type="ECO:0000313" key="2">
    <source>
        <dbReference type="EMBL" id="CAD7440257.1"/>
    </source>
</evidence>
<reference evidence="2" key="1">
    <citation type="submission" date="2020-11" db="EMBL/GenBank/DDBJ databases">
        <authorList>
            <person name="Tran Van P."/>
        </authorList>
    </citation>
    <scope>NUCLEOTIDE SEQUENCE</scope>
</reference>
<feature type="region of interest" description="Disordered" evidence="1">
    <location>
        <begin position="79"/>
        <end position="124"/>
    </location>
</feature>